<feature type="transmembrane region" description="Helical" evidence="1">
    <location>
        <begin position="153"/>
        <end position="176"/>
    </location>
</feature>
<keyword evidence="3" id="KW-1185">Reference proteome</keyword>
<organism evidence="2 3">
    <name type="scientific">Vagococcus fessus</name>
    <dbReference type="NCBI Taxonomy" id="120370"/>
    <lineage>
        <taxon>Bacteria</taxon>
        <taxon>Bacillati</taxon>
        <taxon>Bacillota</taxon>
        <taxon>Bacilli</taxon>
        <taxon>Lactobacillales</taxon>
        <taxon>Enterococcaceae</taxon>
        <taxon>Vagococcus</taxon>
    </lineage>
</organism>
<evidence type="ECO:0000313" key="2">
    <source>
        <dbReference type="EMBL" id="RSU03033.1"/>
    </source>
</evidence>
<protein>
    <recommendedName>
        <fullName evidence="4">DUF2975 domain-containing protein</fullName>
    </recommendedName>
</protein>
<dbReference type="EMBL" id="NGJY01000002">
    <property type="protein sequence ID" value="RSU03033.1"/>
    <property type="molecule type" value="Genomic_DNA"/>
</dbReference>
<keyword evidence="1" id="KW-1133">Transmembrane helix</keyword>
<sequence length="190" mass="20844">MDYSVLGKGLKKVVNSIGGISLFLMALAGVLTGLSLTNTTIRESFSSNKEFDLLNLTIKGDHLLDESTVLEHLKIELVLIIVAIIGVLGFLYFINGLINAAIKRGLFSKEFLNYFRGFILFSVVMSIIVNVISSVSDNIVLGAISQASQGVNLIAKVDYISIICELIILLVLHYAIRKGIEIKREQELTI</sequence>
<keyword evidence="1" id="KW-0812">Transmembrane</keyword>
<dbReference type="RefSeq" id="WP_126831244.1">
    <property type="nucleotide sequence ID" value="NZ_CBCRYB010000004.1"/>
</dbReference>
<keyword evidence="1" id="KW-0472">Membrane</keyword>
<feature type="transmembrane region" description="Helical" evidence="1">
    <location>
        <begin position="77"/>
        <end position="102"/>
    </location>
</feature>
<comment type="caution">
    <text evidence="2">The sequence shown here is derived from an EMBL/GenBank/DDBJ whole genome shotgun (WGS) entry which is preliminary data.</text>
</comment>
<feature type="transmembrane region" description="Helical" evidence="1">
    <location>
        <begin position="12"/>
        <end position="36"/>
    </location>
</feature>
<evidence type="ECO:0000313" key="3">
    <source>
        <dbReference type="Proteomes" id="UP000287101"/>
    </source>
</evidence>
<dbReference type="AlphaFoldDB" id="A0A430A7C6"/>
<dbReference type="Proteomes" id="UP000287101">
    <property type="component" value="Unassembled WGS sequence"/>
</dbReference>
<feature type="transmembrane region" description="Helical" evidence="1">
    <location>
        <begin position="114"/>
        <end position="133"/>
    </location>
</feature>
<reference evidence="2 3" key="1">
    <citation type="submission" date="2017-05" db="EMBL/GenBank/DDBJ databases">
        <title>Vagococcus spp. assemblies.</title>
        <authorList>
            <person name="Gulvik C.A."/>
        </authorList>
    </citation>
    <scope>NUCLEOTIDE SEQUENCE [LARGE SCALE GENOMIC DNA]</scope>
    <source>
        <strain evidence="2 3">CCUG 41755</strain>
    </source>
</reference>
<proteinExistence type="predicted"/>
<accession>A0A430A7C6</accession>
<evidence type="ECO:0000256" key="1">
    <source>
        <dbReference type="SAM" id="Phobius"/>
    </source>
</evidence>
<name>A0A430A7C6_9ENTE</name>
<gene>
    <name evidence="2" type="ORF">CBF31_04720</name>
</gene>
<evidence type="ECO:0008006" key="4">
    <source>
        <dbReference type="Google" id="ProtNLM"/>
    </source>
</evidence>